<dbReference type="NCBIfam" id="NF005559">
    <property type="entry name" value="PRK07231.1"/>
    <property type="match status" value="1"/>
</dbReference>
<dbReference type="InterPro" id="IPR011286">
    <property type="entry name" value="2-deoxy-D-gluc_3_DH"/>
</dbReference>
<dbReference type="PRINTS" id="PR00080">
    <property type="entry name" value="SDRFAMILY"/>
</dbReference>
<dbReference type="EMBL" id="WBOT01000004">
    <property type="protein sequence ID" value="KAB2331991.1"/>
    <property type="molecule type" value="Genomic_DNA"/>
</dbReference>
<keyword evidence="2 4" id="KW-0560">Oxidoreductase</keyword>
<dbReference type="InterPro" id="IPR020904">
    <property type="entry name" value="Sc_DH/Rdtase_CS"/>
</dbReference>
<dbReference type="EC" id="1.1.1.127" evidence="4"/>
<dbReference type="NCBIfam" id="TIGR01832">
    <property type="entry name" value="kduD"/>
    <property type="match status" value="1"/>
</dbReference>
<keyword evidence="5" id="KW-1185">Reference proteome</keyword>
<dbReference type="OrthoDB" id="9803333at2"/>
<organism evidence="4 5">
    <name type="scientific">Bacillus mesophilum</name>
    <dbReference type="NCBI Taxonomy" id="1071718"/>
    <lineage>
        <taxon>Bacteria</taxon>
        <taxon>Bacillati</taxon>
        <taxon>Bacillota</taxon>
        <taxon>Bacilli</taxon>
        <taxon>Bacillales</taxon>
        <taxon>Bacillaceae</taxon>
        <taxon>Bacillus</taxon>
    </lineage>
</organism>
<comment type="similarity">
    <text evidence="1 3">Belongs to the short-chain dehydrogenases/reductases (SDR) family.</text>
</comment>
<dbReference type="PROSITE" id="PS00061">
    <property type="entry name" value="ADH_SHORT"/>
    <property type="match status" value="1"/>
</dbReference>
<dbReference type="Proteomes" id="UP000441354">
    <property type="component" value="Unassembled WGS sequence"/>
</dbReference>
<dbReference type="Pfam" id="PF00106">
    <property type="entry name" value="adh_short"/>
    <property type="match status" value="1"/>
</dbReference>
<gene>
    <name evidence="4" type="primary">kduD</name>
    <name evidence="4" type="ORF">F7732_15130</name>
</gene>
<dbReference type="RefSeq" id="WP_151574847.1">
    <property type="nucleotide sequence ID" value="NZ_WBOT01000004.1"/>
</dbReference>
<dbReference type="InterPro" id="IPR036291">
    <property type="entry name" value="NAD(P)-bd_dom_sf"/>
</dbReference>
<dbReference type="PANTHER" id="PTHR42760:SF5">
    <property type="entry name" value="2-DEHYDRO-3-DEOXY-D-GLUCONATE 5-DEHYDROGENASE"/>
    <property type="match status" value="1"/>
</dbReference>
<dbReference type="CDD" id="cd05347">
    <property type="entry name" value="Ga5DH-like_SDR_c"/>
    <property type="match status" value="1"/>
</dbReference>
<evidence type="ECO:0000313" key="4">
    <source>
        <dbReference type="EMBL" id="KAB2331991.1"/>
    </source>
</evidence>
<dbReference type="PANTHER" id="PTHR42760">
    <property type="entry name" value="SHORT-CHAIN DEHYDROGENASES/REDUCTASES FAMILY MEMBER"/>
    <property type="match status" value="1"/>
</dbReference>
<dbReference type="GO" id="GO:0008206">
    <property type="term" value="P:bile acid metabolic process"/>
    <property type="evidence" value="ECO:0007669"/>
    <property type="project" value="UniProtKB-ARBA"/>
</dbReference>
<dbReference type="GO" id="GO:0047001">
    <property type="term" value="F:2-dehydro-3-deoxy-D-gluconate 5-dehydrogenase activity"/>
    <property type="evidence" value="ECO:0007669"/>
    <property type="project" value="UniProtKB-EC"/>
</dbReference>
<accession>A0A7V7RLX5</accession>
<evidence type="ECO:0000256" key="2">
    <source>
        <dbReference type="ARBA" id="ARBA00023002"/>
    </source>
</evidence>
<dbReference type="InterPro" id="IPR002347">
    <property type="entry name" value="SDR_fam"/>
</dbReference>
<reference evidence="4 5" key="1">
    <citation type="journal article" date="2014" name="Arch. Microbiol.">
        <title>Bacillus mesophilum sp. nov., strain IITR-54T, a novel 4-chlorobiphenyl dechlorinating bacterium.</title>
        <authorList>
            <person name="Manickam N."/>
            <person name="Singh N.K."/>
            <person name="Bajaj A."/>
            <person name="Kumar R.M."/>
            <person name="Kaur G."/>
            <person name="Kaur N."/>
            <person name="Bala M."/>
            <person name="Kumar A."/>
            <person name="Mayilraj S."/>
        </authorList>
    </citation>
    <scope>NUCLEOTIDE SEQUENCE [LARGE SCALE GENOMIC DNA]</scope>
    <source>
        <strain evidence="4 5">IITR-54</strain>
    </source>
</reference>
<dbReference type="GO" id="GO:0051287">
    <property type="term" value="F:NAD binding"/>
    <property type="evidence" value="ECO:0007669"/>
    <property type="project" value="InterPro"/>
</dbReference>
<evidence type="ECO:0000313" key="5">
    <source>
        <dbReference type="Proteomes" id="UP000441354"/>
    </source>
</evidence>
<evidence type="ECO:0000256" key="3">
    <source>
        <dbReference type="RuleBase" id="RU000363"/>
    </source>
</evidence>
<dbReference type="AlphaFoldDB" id="A0A7V7RLX5"/>
<comment type="caution">
    <text evidence="4">The sequence shown here is derived from an EMBL/GenBank/DDBJ whole genome shotgun (WGS) entry which is preliminary data.</text>
</comment>
<protein>
    <submittedName>
        <fullName evidence="4">2-dehydro-3-deoxy-D-gluconate 5-dehydrogenase KduD</fullName>
        <ecNumber evidence="4">1.1.1.127</ecNumber>
    </submittedName>
</protein>
<proteinExistence type="inferred from homology"/>
<dbReference type="GO" id="GO:0008678">
    <property type="term" value="F:2-deoxy-D-gluconate 3-dehydrogenase activity"/>
    <property type="evidence" value="ECO:0007669"/>
    <property type="project" value="InterPro"/>
</dbReference>
<dbReference type="FunFam" id="3.40.50.720:FF:000084">
    <property type="entry name" value="Short-chain dehydrogenase reductase"/>
    <property type="match status" value="1"/>
</dbReference>
<name>A0A7V7RLX5_9BACI</name>
<dbReference type="Gene3D" id="3.40.50.720">
    <property type="entry name" value="NAD(P)-binding Rossmann-like Domain"/>
    <property type="match status" value="1"/>
</dbReference>
<evidence type="ECO:0000256" key="1">
    <source>
        <dbReference type="ARBA" id="ARBA00006484"/>
    </source>
</evidence>
<dbReference type="SUPFAM" id="SSF51735">
    <property type="entry name" value="NAD(P)-binding Rossmann-fold domains"/>
    <property type="match status" value="1"/>
</dbReference>
<sequence length="251" mass="27006">MNNLFDLTGKVAIVTGGNRGLGKEMALGLASAGADVAVVARNVTEEVLEEIRNQGVKAIGINYDIRDVDGYGSLVDQVIDQMGKIDILVNNAGVQKRHPAAEFPKEDWDFVMDINANAVFYLCQTVGKHMLERGKGKIINIASLLSFQGGLTVPAYAASKGAVMQFTKSLANEWAGKGVNVNCIAPGYMATEMNTALIEDPTRSRQILERIPAQRWGNGQDMQGVAIFLASDASDYIHGYTLAVDGGWLGR</sequence>
<dbReference type="PRINTS" id="PR00081">
    <property type="entry name" value="GDHRDH"/>
</dbReference>